<name>A0A7N2MKN9_QUELO</name>
<proteinExistence type="predicted"/>
<dbReference type="AlphaFoldDB" id="A0A7N2MKN9"/>
<accession>A0A7N2MKN9</accession>
<evidence type="ECO:0000313" key="1">
    <source>
        <dbReference type="EnsemblPlants" id="QL09p053912:mrna"/>
    </source>
</evidence>
<dbReference type="Gramene" id="QL09p053912:mrna">
    <property type="protein sequence ID" value="QL09p053912:mrna"/>
    <property type="gene ID" value="QL09p053912"/>
</dbReference>
<keyword evidence="2" id="KW-1185">Reference proteome</keyword>
<protein>
    <submittedName>
        <fullName evidence="1">Uncharacterized protein</fullName>
    </submittedName>
</protein>
<evidence type="ECO:0000313" key="2">
    <source>
        <dbReference type="Proteomes" id="UP000594261"/>
    </source>
</evidence>
<dbReference type="Proteomes" id="UP000594261">
    <property type="component" value="Chromosome 9"/>
</dbReference>
<reference evidence="1" key="2">
    <citation type="submission" date="2021-01" db="UniProtKB">
        <authorList>
            <consortium name="EnsemblPlants"/>
        </authorList>
    </citation>
    <scope>IDENTIFICATION</scope>
</reference>
<dbReference type="EnsemblPlants" id="QL09p053912:mrna">
    <property type="protein sequence ID" value="QL09p053912:mrna"/>
    <property type="gene ID" value="QL09p053912"/>
</dbReference>
<dbReference type="EMBL" id="LRBV02000009">
    <property type="status" value="NOT_ANNOTATED_CDS"/>
    <property type="molecule type" value="Genomic_DNA"/>
</dbReference>
<organism evidence="1 2">
    <name type="scientific">Quercus lobata</name>
    <name type="common">Valley oak</name>
    <dbReference type="NCBI Taxonomy" id="97700"/>
    <lineage>
        <taxon>Eukaryota</taxon>
        <taxon>Viridiplantae</taxon>
        <taxon>Streptophyta</taxon>
        <taxon>Embryophyta</taxon>
        <taxon>Tracheophyta</taxon>
        <taxon>Spermatophyta</taxon>
        <taxon>Magnoliopsida</taxon>
        <taxon>eudicotyledons</taxon>
        <taxon>Gunneridae</taxon>
        <taxon>Pentapetalae</taxon>
        <taxon>rosids</taxon>
        <taxon>fabids</taxon>
        <taxon>Fagales</taxon>
        <taxon>Fagaceae</taxon>
        <taxon>Quercus</taxon>
    </lineage>
</organism>
<dbReference type="InParanoid" id="A0A7N2MKN9"/>
<sequence length="129" mass="14674">MPEKVDKESIKNMVVIQDLESHLNKHIPLHELNELANSGVYFNMGCEKQDKATFGAIEVKAKAFELGLLFAKKVVAPVVYGILAASVEFCNVRFSHVHWQGNRPVHLLAKYVLGIYDYLAWIEENPLFF</sequence>
<reference evidence="1 2" key="1">
    <citation type="journal article" date="2016" name="G3 (Bethesda)">
        <title>First Draft Assembly and Annotation of the Genome of a California Endemic Oak Quercus lobata Nee (Fagaceae).</title>
        <authorList>
            <person name="Sork V.L."/>
            <person name="Fitz-Gibbon S.T."/>
            <person name="Puiu D."/>
            <person name="Crepeau M."/>
            <person name="Gugger P.F."/>
            <person name="Sherman R."/>
            <person name="Stevens K."/>
            <person name="Langley C.H."/>
            <person name="Pellegrini M."/>
            <person name="Salzberg S.L."/>
        </authorList>
    </citation>
    <scope>NUCLEOTIDE SEQUENCE [LARGE SCALE GENOMIC DNA]</scope>
    <source>
        <strain evidence="1 2">cv. SW786</strain>
    </source>
</reference>